<accession>A0A437JQ90</accession>
<dbReference type="EMBL" id="SACT01000009">
    <property type="protein sequence ID" value="RVT48955.1"/>
    <property type="molecule type" value="Genomic_DNA"/>
</dbReference>
<sequence length="68" mass="7142">MNAPLLPERLVCPPGESPEPALELSTAGVLRVVWASRFGPMLIEVRDGVAYVNGERVEPAAPMPGSSG</sequence>
<dbReference type="Proteomes" id="UP000288178">
    <property type="component" value="Unassembled WGS sequence"/>
</dbReference>
<keyword evidence="2" id="KW-1185">Reference proteome</keyword>
<dbReference type="AlphaFoldDB" id="A0A437JQ90"/>
<gene>
    <name evidence="1" type="ORF">ENE75_21645</name>
</gene>
<organism evidence="1 2">
    <name type="scientific">Rubrivivax albus</name>
    <dbReference type="NCBI Taxonomy" id="2499835"/>
    <lineage>
        <taxon>Bacteria</taxon>
        <taxon>Pseudomonadati</taxon>
        <taxon>Pseudomonadota</taxon>
        <taxon>Betaproteobacteria</taxon>
        <taxon>Burkholderiales</taxon>
        <taxon>Sphaerotilaceae</taxon>
        <taxon>Rubrivivax</taxon>
    </lineage>
</organism>
<name>A0A437JQ90_9BURK</name>
<protein>
    <submittedName>
        <fullName evidence="1">Uncharacterized protein</fullName>
    </submittedName>
</protein>
<dbReference type="RefSeq" id="WP_128200582.1">
    <property type="nucleotide sequence ID" value="NZ_SACT01000009.1"/>
</dbReference>
<comment type="caution">
    <text evidence="1">The sequence shown here is derived from an EMBL/GenBank/DDBJ whole genome shotgun (WGS) entry which is preliminary data.</text>
</comment>
<evidence type="ECO:0000313" key="2">
    <source>
        <dbReference type="Proteomes" id="UP000288178"/>
    </source>
</evidence>
<dbReference type="OrthoDB" id="8911826at2"/>
<reference evidence="1 2" key="1">
    <citation type="submission" date="2019-01" db="EMBL/GenBank/DDBJ databases">
        <authorList>
            <person name="Chen W.-M."/>
        </authorList>
    </citation>
    <scope>NUCLEOTIDE SEQUENCE [LARGE SCALE GENOMIC DNA]</scope>
    <source>
        <strain evidence="1 2">ICH-3</strain>
    </source>
</reference>
<proteinExistence type="predicted"/>
<evidence type="ECO:0000313" key="1">
    <source>
        <dbReference type="EMBL" id="RVT48955.1"/>
    </source>
</evidence>